<keyword evidence="3" id="KW-0285">Flavoprotein</keyword>
<feature type="transmembrane region" description="Helical" evidence="9">
    <location>
        <begin position="174"/>
        <end position="194"/>
    </location>
</feature>
<accession>A0A934KAC7</accession>
<sequence length="326" mass="34222">MARRALDALNRAVFRPDTTSPSLSSLVALTPPVLLGLAFFGVPAFEMLVLALAIGGSVHAAAHFTRQRLEISPIVPALVGVALVGPGASLVWPAAIALVASLFEVARARFTPRARLDFGVIGYGAIFLLSKGAPASYLSPHTLVAMPEPIRFWLQSAASGQSPIDPIKLYVGNVAGPVFATSLLAVVLGAAWLWYARRLSLLVVFMFGLGALASVRLMGWSAVYHLDSGPLWFTAALVLADRRMLPPSGLGRPLLGLAAGVVSMAARVRGAGIEAVPITVAALLIVVALVEGMGWLIPNRRRVKDAARAARTPGLATRLGHKVRAS</sequence>
<comment type="caution">
    <text evidence="10">The sequence shown here is derived from an EMBL/GenBank/DDBJ whole genome shotgun (WGS) entry which is preliminary data.</text>
</comment>
<evidence type="ECO:0000256" key="5">
    <source>
        <dbReference type="ARBA" id="ARBA00022692"/>
    </source>
</evidence>
<keyword evidence="6" id="KW-1278">Translocase</keyword>
<dbReference type="EMBL" id="JAEKNR010000155">
    <property type="protein sequence ID" value="MBJ7599536.1"/>
    <property type="molecule type" value="Genomic_DNA"/>
</dbReference>
<keyword evidence="8 9" id="KW-0472">Membrane</keyword>
<keyword evidence="11" id="KW-1185">Reference proteome</keyword>
<dbReference type="Proteomes" id="UP000612893">
    <property type="component" value="Unassembled WGS sequence"/>
</dbReference>
<feature type="transmembrane region" description="Helical" evidence="9">
    <location>
        <begin position="74"/>
        <end position="103"/>
    </location>
</feature>
<dbReference type="AlphaFoldDB" id="A0A934KAC7"/>
<evidence type="ECO:0000313" key="11">
    <source>
        <dbReference type="Proteomes" id="UP000612893"/>
    </source>
</evidence>
<dbReference type="InterPro" id="IPR004338">
    <property type="entry name" value="NqrB/RnfD"/>
</dbReference>
<evidence type="ECO:0000256" key="8">
    <source>
        <dbReference type="ARBA" id="ARBA00023136"/>
    </source>
</evidence>
<name>A0A934KAC7_9BACT</name>
<feature type="transmembrane region" description="Helical" evidence="9">
    <location>
        <begin position="33"/>
        <end position="54"/>
    </location>
</feature>
<evidence type="ECO:0000313" key="10">
    <source>
        <dbReference type="EMBL" id="MBJ7599536.1"/>
    </source>
</evidence>
<evidence type="ECO:0000256" key="1">
    <source>
        <dbReference type="ARBA" id="ARBA00022448"/>
    </source>
</evidence>
<dbReference type="Pfam" id="PF03116">
    <property type="entry name" value="NQR2_RnfD_RnfE"/>
    <property type="match status" value="1"/>
</dbReference>
<evidence type="ECO:0000256" key="9">
    <source>
        <dbReference type="SAM" id="Phobius"/>
    </source>
</evidence>
<evidence type="ECO:0000256" key="3">
    <source>
        <dbReference type="ARBA" id="ARBA00022630"/>
    </source>
</evidence>
<feature type="transmembrane region" description="Helical" evidence="9">
    <location>
        <begin position="199"/>
        <end position="217"/>
    </location>
</feature>
<keyword evidence="1" id="KW-0813">Transport</keyword>
<gene>
    <name evidence="10" type="ORF">JF922_15845</name>
</gene>
<keyword evidence="7 9" id="KW-1133">Transmembrane helix</keyword>
<keyword evidence="2" id="KW-0597">Phosphoprotein</keyword>
<feature type="transmembrane region" description="Helical" evidence="9">
    <location>
        <begin position="115"/>
        <end position="133"/>
    </location>
</feature>
<proteinExistence type="predicted"/>
<protein>
    <submittedName>
        <fullName evidence="10">RnfABCDGE type electron transport complex subunit D</fullName>
    </submittedName>
</protein>
<evidence type="ECO:0000256" key="2">
    <source>
        <dbReference type="ARBA" id="ARBA00022553"/>
    </source>
</evidence>
<keyword evidence="4" id="KW-0288">FMN</keyword>
<reference evidence="10" key="1">
    <citation type="submission" date="2020-10" db="EMBL/GenBank/DDBJ databases">
        <title>Ca. Dormibacterota MAGs.</title>
        <authorList>
            <person name="Montgomery K."/>
        </authorList>
    </citation>
    <scope>NUCLEOTIDE SEQUENCE [LARGE SCALE GENOMIC DNA]</scope>
    <source>
        <strain evidence="10">SC8812_S17_10</strain>
    </source>
</reference>
<evidence type="ECO:0000256" key="6">
    <source>
        <dbReference type="ARBA" id="ARBA00022967"/>
    </source>
</evidence>
<evidence type="ECO:0000256" key="4">
    <source>
        <dbReference type="ARBA" id="ARBA00022643"/>
    </source>
</evidence>
<evidence type="ECO:0000256" key="7">
    <source>
        <dbReference type="ARBA" id="ARBA00022989"/>
    </source>
</evidence>
<feature type="transmembrane region" description="Helical" evidence="9">
    <location>
        <begin position="275"/>
        <end position="297"/>
    </location>
</feature>
<organism evidence="10 11">
    <name type="scientific">Candidatus Nephthysia bennettiae</name>
    <dbReference type="NCBI Taxonomy" id="3127016"/>
    <lineage>
        <taxon>Bacteria</taxon>
        <taxon>Bacillati</taxon>
        <taxon>Candidatus Dormiibacterota</taxon>
        <taxon>Candidatus Dormibacteria</taxon>
        <taxon>Candidatus Dormibacterales</taxon>
        <taxon>Candidatus Dormibacteraceae</taxon>
        <taxon>Candidatus Nephthysia</taxon>
    </lineage>
</organism>
<dbReference type="RefSeq" id="WP_338203058.1">
    <property type="nucleotide sequence ID" value="NZ_JAEKNR010000155.1"/>
</dbReference>
<keyword evidence="5 9" id="KW-0812">Transmembrane</keyword>